<sequence>MNIKSSLLRLESALFGAVPLRPLVLLLEGLAFRLAWLWGRMRFAAKVRNKGHGCVCHWSSELKHPENITLGERVVIGVNVTMGAHSPIHLGDHVRISKDAVIETAGLDFSTGAPPYRHISAPITIEAGAWIGTRSIILGGVTIGRNAVVAAGSVVTKDVPADCVVAGIPARLVRSPTAAHIEAIHVDQV</sequence>
<accession>A0A840L3N4</accession>
<dbReference type="SUPFAM" id="SSF51161">
    <property type="entry name" value="Trimeric LpxA-like enzymes"/>
    <property type="match status" value="1"/>
</dbReference>
<dbReference type="RefSeq" id="WP_184296583.1">
    <property type="nucleotide sequence ID" value="NZ_JACHLP010000001.1"/>
</dbReference>
<dbReference type="AlphaFoldDB" id="A0A840L3N4"/>
<dbReference type="GO" id="GO:0008374">
    <property type="term" value="F:O-acyltransferase activity"/>
    <property type="evidence" value="ECO:0007669"/>
    <property type="project" value="TreeGrafter"/>
</dbReference>
<keyword evidence="3" id="KW-0677">Repeat</keyword>
<evidence type="ECO:0000313" key="6">
    <source>
        <dbReference type="Proteomes" id="UP000562027"/>
    </source>
</evidence>
<protein>
    <submittedName>
        <fullName evidence="5">Acetyltransferase-like isoleucine patch superfamily enzyme</fullName>
    </submittedName>
</protein>
<comment type="caution">
    <text evidence="5">The sequence shown here is derived from an EMBL/GenBank/DDBJ whole genome shotgun (WGS) entry which is preliminary data.</text>
</comment>
<evidence type="ECO:0000256" key="2">
    <source>
        <dbReference type="ARBA" id="ARBA00022679"/>
    </source>
</evidence>
<dbReference type="Gene3D" id="2.160.10.10">
    <property type="entry name" value="Hexapeptide repeat proteins"/>
    <property type="match status" value="1"/>
</dbReference>
<dbReference type="Proteomes" id="UP000562027">
    <property type="component" value="Unassembled WGS sequence"/>
</dbReference>
<dbReference type="PROSITE" id="PS00101">
    <property type="entry name" value="HEXAPEP_TRANSFERASES"/>
    <property type="match status" value="1"/>
</dbReference>
<keyword evidence="6" id="KW-1185">Reference proteome</keyword>
<dbReference type="InterPro" id="IPR001451">
    <property type="entry name" value="Hexapep"/>
</dbReference>
<dbReference type="EMBL" id="JACHLP010000001">
    <property type="protein sequence ID" value="MBB4842421.1"/>
    <property type="molecule type" value="Genomic_DNA"/>
</dbReference>
<dbReference type="InterPro" id="IPR011004">
    <property type="entry name" value="Trimer_LpxA-like_sf"/>
</dbReference>
<proteinExistence type="inferred from homology"/>
<comment type="similarity">
    <text evidence="1">Belongs to the transferase hexapeptide repeat family.</text>
</comment>
<dbReference type="PANTHER" id="PTHR23416:SF23">
    <property type="entry name" value="ACETYLTRANSFERASE C18B11.09C-RELATED"/>
    <property type="match status" value="1"/>
</dbReference>
<dbReference type="GO" id="GO:0005829">
    <property type="term" value="C:cytosol"/>
    <property type="evidence" value="ECO:0007669"/>
    <property type="project" value="TreeGrafter"/>
</dbReference>
<evidence type="ECO:0000256" key="3">
    <source>
        <dbReference type="ARBA" id="ARBA00022737"/>
    </source>
</evidence>
<dbReference type="InterPro" id="IPR051159">
    <property type="entry name" value="Hexapeptide_acetyltransf"/>
</dbReference>
<dbReference type="CDD" id="cd04647">
    <property type="entry name" value="LbH_MAT_like"/>
    <property type="match status" value="1"/>
</dbReference>
<reference evidence="5 6" key="1">
    <citation type="submission" date="2020-08" db="EMBL/GenBank/DDBJ databases">
        <title>Functional genomics of gut bacteria from endangered species of beetles.</title>
        <authorList>
            <person name="Carlos-Shanley C."/>
        </authorList>
    </citation>
    <scope>NUCLEOTIDE SEQUENCE [LARGE SCALE GENOMIC DNA]</scope>
    <source>
        <strain evidence="5 6">S00239</strain>
    </source>
</reference>
<gene>
    <name evidence="5" type="ORF">HNP55_000916</name>
</gene>
<keyword evidence="4" id="KW-0012">Acyltransferase</keyword>
<dbReference type="Pfam" id="PF14602">
    <property type="entry name" value="Hexapep_2"/>
    <property type="match status" value="2"/>
</dbReference>
<name>A0A840L3N4_9BURK</name>
<evidence type="ECO:0000313" key="5">
    <source>
        <dbReference type="EMBL" id="MBB4842421.1"/>
    </source>
</evidence>
<evidence type="ECO:0000256" key="1">
    <source>
        <dbReference type="ARBA" id="ARBA00007274"/>
    </source>
</evidence>
<dbReference type="PANTHER" id="PTHR23416">
    <property type="entry name" value="SIALIC ACID SYNTHASE-RELATED"/>
    <property type="match status" value="1"/>
</dbReference>
<evidence type="ECO:0000256" key="4">
    <source>
        <dbReference type="ARBA" id="ARBA00023315"/>
    </source>
</evidence>
<organism evidence="5 6">
    <name type="scientific">Roseateles oligotrophus</name>
    <dbReference type="NCBI Taxonomy" id="1769250"/>
    <lineage>
        <taxon>Bacteria</taxon>
        <taxon>Pseudomonadati</taxon>
        <taxon>Pseudomonadota</taxon>
        <taxon>Betaproteobacteria</taxon>
        <taxon>Burkholderiales</taxon>
        <taxon>Sphaerotilaceae</taxon>
        <taxon>Roseateles</taxon>
    </lineage>
</organism>
<keyword evidence="2 5" id="KW-0808">Transferase</keyword>
<dbReference type="InterPro" id="IPR018357">
    <property type="entry name" value="Hexapep_transf_CS"/>
</dbReference>